<sequence>MRMFSESVGSAYALSILWFGMRVHMSLGSIYKCSDVTADLQFTEFMFTDFKSMFFLLTANSMTPMISLRTNISLDKYSSITKGPDQQALIRAVAMIYSNSIPIRDMTALTSCHSSDIGLRSIPRSGEKQRDFSLQETIINKTSSISIDLMPDNNELYTVRIFSCWDQNNTSINSTNIPLIHLASKISFRNSYGYLPALLVERLPVSGILAILYGLVDLYYILLLARYHNAAFRLQYLLLIALLLASCESMTWFFTYSTLNTSGDPICCPFPARVLLATIIGVANGCFARVLTTLICLGYGILRQSITRPELTVLCGLGVCYFASACCLQLSHIVHLSDGITYPSIEWRVLATATDACFMCWIFTSLSLSRHNLKRFDQRAKLEMYSCLHRILVAYSSLSIMLVITESFVYAEVIPMNRTIIWRIWAIQRLLVFCTFCAVTLLWRPQVTSALYARMEQIPGKESQTPTHQIHEPMGDSEEDDQQSNSLL</sequence>
<feature type="transmembrane region" description="Helical" evidence="7">
    <location>
        <begin position="311"/>
        <end position="335"/>
    </location>
</feature>
<evidence type="ECO:0000259" key="8">
    <source>
        <dbReference type="Pfam" id="PF06814"/>
    </source>
</evidence>
<feature type="transmembrane region" description="Helical" evidence="7">
    <location>
        <begin position="422"/>
        <end position="443"/>
    </location>
</feature>
<dbReference type="GO" id="GO:0016020">
    <property type="term" value="C:membrane"/>
    <property type="evidence" value="ECO:0007669"/>
    <property type="project" value="UniProtKB-SubCell"/>
</dbReference>
<feature type="transmembrane region" description="Helical" evidence="7">
    <location>
        <begin position="274"/>
        <end position="299"/>
    </location>
</feature>
<evidence type="ECO:0000256" key="4">
    <source>
        <dbReference type="ARBA" id="ARBA00022989"/>
    </source>
</evidence>
<dbReference type="EMBL" id="FR824231">
    <property type="protein sequence ID" value="CCA23224.1"/>
    <property type="molecule type" value="Genomic_DNA"/>
</dbReference>
<reference evidence="9" key="2">
    <citation type="submission" date="2011-02" db="EMBL/GenBank/DDBJ databases">
        <authorList>
            <person name="MacLean D."/>
        </authorList>
    </citation>
    <scope>NUCLEOTIDE SEQUENCE</scope>
</reference>
<feature type="transmembrane region" description="Helical" evidence="7">
    <location>
        <begin position="347"/>
        <end position="366"/>
    </location>
</feature>
<dbReference type="HOGENOM" id="CLU_039577_0_0_1"/>
<organism evidence="9">
    <name type="scientific">Albugo laibachii Nc14</name>
    <dbReference type="NCBI Taxonomy" id="890382"/>
    <lineage>
        <taxon>Eukaryota</taxon>
        <taxon>Sar</taxon>
        <taxon>Stramenopiles</taxon>
        <taxon>Oomycota</taxon>
        <taxon>Peronosporomycetes</taxon>
        <taxon>Albuginales</taxon>
        <taxon>Albuginaceae</taxon>
        <taxon>Albugo</taxon>
    </lineage>
</organism>
<evidence type="ECO:0000256" key="3">
    <source>
        <dbReference type="ARBA" id="ARBA00022729"/>
    </source>
</evidence>
<dbReference type="GO" id="GO:0005794">
    <property type="term" value="C:Golgi apparatus"/>
    <property type="evidence" value="ECO:0007669"/>
    <property type="project" value="TreeGrafter"/>
</dbReference>
<name>F0WPH6_9STRA</name>
<feature type="domain" description="GOST seven transmembrane" evidence="8">
    <location>
        <begin position="202"/>
        <end position="447"/>
    </location>
</feature>
<evidence type="ECO:0000313" key="9">
    <source>
        <dbReference type="EMBL" id="CCA23224.1"/>
    </source>
</evidence>
<evidence type="ECO:0000256" key="6">
    <source>
        <dbReference type="SAM" id="MobiDB-lite"/>
    </source>
</evidence>
<evidence type="ECO:0000256" key="2">
    <source>
        <dbReference type="ARBA" id="ARBA00022692"/>
    </source>
</evidence>
<dbReference type="InterPro" id="IPR053937">
    <property type="entry name" value="GOST_TM"/>
</dbReference>
<comment type="subcellular location">
    <subcellularLocation>
        <location evidence="1">Membrane</location>
        <topology evidence="1">Multi-pass membrane protein</topology>
    </subcellularLocation>
</comment>
<dbReference type="AlphaFoldDB" id="F0WPH6"/>
<keyword evidence="2 7" id="KW-0812">Transmembrane</keyword>
<keyword evidence="5 7" id="KW-0472">Membrane</keyword>
<keyword evidence="3" id="KW-0732">Signal</keyword>
<gene>
    <name evidence="9" type="primary">AlNc14C186G8321</name>
    <name evidence="9" type="ORF">ALNC14_093670</name>
</gene>
<protein>
    <submittedName>
        <fullName evidence="9">Uncharacterized protein AlNc14C186G8321</fullName>
    </submittedName>
</protein>
<evidence type="ECO:0000256" key="1">
    <source>
        <dbReference type="ARBA" id="ARBA00004141"/>
    </source>
</evidence>
<proteinExistence type="predicted"/>
<evidence type="ECO:0000256" key="7">
    <source>
        <dbReference type="SAM" id="Phobius"/>
    </source>
</evidence>
<feature type="transmembrane region" description="Helical" evidence="7">
    <location>
        <begin position="387"/>
        <end position="410"/>
    </location>
</feature>
<feature type="transmembrane region" description="Helical" evidence="7">
    <location>
        <begin position="236"/>
        <end position="254"/>
    </location>
</feature>
<keyword evidence="4 7" id="KW-1133">Transmembrane helix</keyword>
<accession>F0WPH6</accession>
<dbReference type="PANTHER" id="PTHR21229:SF1">
    <property type="entry name" value="GH17801P"/>
    <property type="match status" value="1"/>
</dbReference>
<feature type="transmembrane region" description="Helical" evidence="7">
    <location>
        <begin position="203"/>
        <end position="224"/>
    </location>
</feature>
<feature type="region of interest" description="Disordered" evidence="6">
    <location>
        <begin position="459"/>
        <end position="488"/>
    </location>
</feature>
<evidence type="ECO:0000256" key="5">
    <source>
        <dbReference type="ARBA" id="ARBA00023136"/>
    </source>
</evidence>
<reference evidence="9" key="1">
    <citation type="journal article" date="2011" name="PLoS Biol.">
        <title>Gene gain and loss during evolution of obligate parasitism in the white rust pathogen of Arabidopsis thaliana.</title>
        <authorList>
            <person name="Kemen E."/>
            <person name="Gardiner A."/>
            <person name="Schultz-Larsen T."/>
            <person name="Kemen A.C."/>
            <person name="Balmuth A.L."/>
            <person name="Robert-Seilaniantz A."/>
            <person name="Bailey K."/>
            <person name="Holub E."/>
            <person name="Studholme D.J."/>
            <person name="Maclean D."/>
            <person name="Jones J.D."/>
        </authorList>
    </citation>
    <scope>NUCLEOTIDE SEQUENCE</scope>
</reference>
<dbReference type="Pfam" id="PF06814">
    <property type="entry name" value="GOST_TM"/>
    <property type="match status" value="1"/>
</dbReference>
<dbReference type="InterPro" id="IPR009637">
    <property type="entry name" value="GPR107/GPR108-like"/>
</dbReference>
<dbReference type="PANTHER" id="PTHR21229">
    <property type="entry name" value="LUNG SEVEN TRANSMEMBRANE RECEPTOR"/>
    <property type="match status" value="1"/>
</dbReference>